<name>J9G192_9ZZZZ</name>
<protein>
    <submittedName>
        <fullName evidence="1">Uncharacterized protein</fullName>
    </submittedName>
</protein>
<dbReference type="EMBL" id="AMCI01005731">
    <property type="protein sequence ID" value="EJW95557.1"/>
    <property type="molecule type" value="Genomic_DNA"/>
</dbReference>
<comment type="caution">
    <text evidence="1">The sequence shown here is derived from an EMBL/GenBank/DDBJ whole genome shotgun (WGS) entry which is preliminary data.</text>
</comment>
<accession>J9G192</accession>
<evidence type="ECO:0000313" key="1">
    <source>
        <dbReference type="EMBL" id="EJW95557.1"/>
    </source>
</evidence>
<reference evidence="1" key="1">
    <citation type="journal article" date="2012" name="PLoS ONE">
        <title>Gene sets for utilization of primary and secondary nutrition supplies in the distal gut of endangered iberian lynx.</title>
        <authorList>
            <person name="Alcaide M."/>
            <person name="Messina E."/>
            <person name="Richter M."/>
            <person name="Bargiela R."/>
            <person name="Peplies J."/>
            <person name="Huws S.A."/>
            <person name="Newbold C.J."/>
            <person name="Golyshin P.N."/>
            <person name="Simon M.A."/>
            <person name="Lopez G."/>
            <person name="Yakimov M.M."/>
            <person name="Ferrer M."/>
        </authorList>
    </citation>
    <scope>NUCLEOTIDE SEQUENCE</scope>
</reference>
<gene>
    <name evidence="1" type="ORF">EVA_16337</name>
</gene>
<organism evidence="1">
    <name type="scientific">gut metagenome</name>
    <dbReference type="NCBI Taxonomy" id="749906"/>
    <lineage>
        <taxon>unclassified sequences</taxon>
        <taxon>metagenomes</taxon>
        <taxon>organismal metagenomes</taxon>
    </lineage>
</organism>
<proteinExistence type="predicted"/>
<dbReference type="AlphaFoldDB" id="J9G192"/>
<sequence>MHIIPALLLRKTFPVDQAQRLIFVHLQDDRLLSLFPCTGRNPSFIGRQQTFLLFSRSRHPLHLRIYGICYLQSYLSRLRRRCQEK</sequence>